<keyword evidence="3" id="KW-1185">Reference proteome</keyword>
<feature type="signal peptide" evidence="1">
    <location>
        <begin position="1"/>
        <end position="29"/>
    </location>
</feature>
<evidence type="ECO:0000313" key="3">
    <source>
        <dbReference type="Proteomes" id="UP001147830"/>
    </source>
</evidence>
<organism evidence="2 3">
    <name type="scientific">Thalassolituus pacificus</name>
    <dbReference type="NCBI Taxonomy" id="2975440"/>
    <lineage>
        <taxon>Bacteria</taxon>
        <taxon>Pseudomonadati</taxon>
        <taxon>Pseudomonadota</taxon>
        <taxon>Gammaproteobacteria</taxon>
        <taxon>Oceanospirillales</taxon>
        <taxon>Oceanospirillaceae</taxon>
        <taxon>Thalassolituus</taxon>
    </lineage>
</organism>
<dbReference type="EMBL" id="JAOANI010000012">
    <property type="protein sequence ID" value="MCT7358296.1"/>
    <property type="molecule type" value="Genomic_DNA"/>
</dbReference>
<comment type="caution">
    <text evidence="2">The sequence shown here is derived from an EMBL/GenBank/DDBJ whole genome shotgun (WGS) entry which is preliminary data.</text>
</comment>
<proteinExistence type="predicted"/>
<protein>
    <submittedName>
        <fullName evidence="2">Uncharacterized protein</fullName>
    </submittedName>
</protein>
<dbReference type="RefSeq" id="WP_260975215.1">
    <property type="nucleotide sequence ID" value="NZ_JAOANI010000012.1"/>
</dbReference>
<evidence type="ECO:0000256" key="1">
    <source>
        <dbReference type="SAM" id="SignalP"/>
    </source>
</evidence>
<accession>A0A9X2WDA4</accession>
<feature type="chain" id="PRO_5040719427" evidence="1">
    <location>
        <begin position="30"/>
        <end position="142"/>
    </location>
</feature>
<keyword evidence="1" id="KW-0732">Signal</keyword>
<gene>
    <name evidence="2" type="ORF">NYR02_04570</name>
</gene>
<reference evidence="2" key="1">
    <citation type="journal article" date="2022" name="Front. Microbiol.">
        <title>Genome-based taxonomic rearrangement of Oceanobacter-related bacteria including the description of Thalassolituus hydrocarbonoclasticus sp. nov. and Thalassolituus pacificus sp. nov. and emended description of the genus Thalassolituus.</title>
        <authorList>
            <person name="Dong C."/>
            <person name="Wei L."/>
            <person name="Wang J."/>
            <person name="Lai Q."/>
            <person name="Huang Z."/>
            <person name="Shao Z."/>
        </authorList>
    </citation>
    <scope>NUCLEOTIDE SEQUENCE</scope>
    <source>
        <strain evidence="2">59MF3M-4</strain>
    </source>
</reference>
<dbReference type="AlphaFoldDB" id="A0A9X2WDA4"/>
<reference evidence="2" key="2">
    <citation type="submission" date="2022-08" db="EMBL/GenBank/DDBJ databases">
        <authorList>
            <person name="Dong C."/>
        </authorList>
    </citation>
    <scope>NUCLEOTIDE SEQUENCE</scope>
    <source>
        <strain evidence="2">59MF3M-4</strain>
    </source>
</reference>
<sequence length="142" mass="15983">MPRLITSRVSLRPVLACLLFLSAASPAQAFLNTQIYQAGKDSQGLRLGWHNENPDFFWRTYIGIQQDARYAGDYYAATGADWVIPVPGTLSTVFIGPRLQFDADKIAGIHAGFTLFKAFEMGWQRDVKNQKTQMYAGLNWSF</sequence>
<evidence type="ECO:0000313" key="2">
    <source>
        <dbReference type="EMBL" id="MCT7358296.1"/>
    </source>
</evidence>
<name>A0A9X2WDA4_9GAMM</name>
<dbReference type="Proteomes" id="UP001147830">
    <property type="component" value="Unassembled WGS sequence"/>
</dbReference>